<reference evidence="1 2" key="1">
    <citation type="submission" date="2021-06" db="EMBL/GenBank/DDBJ databases">
        <authorList>
            <person name="Palmer J.M."/>
        </authorList>
    </citation>
    <scope>NUCLEOTIDE SEQUENCE [LARGE SCALE GENOMIC DNA]</scope>
    <source>
        <strain evidence="2">if_2019</strain>
        <tissue evidence="1">Muscle</tissue>
    </source>
</reference>
<sequence>MSTRRCLKKKEGFCLFVFFTCKGNDEELGIGAETVGLKDLDIERRSPPLFGFTGSFTTSAIVLMFQVISCSTTKQVGCKEVTLDAAATLVRKQILKGYLTSTSFPHFHLLFLKPFFI</sequence>
<dbReference type="EMBL" id="JAHRIQ010023847">
    <property type="protein sequence ID" value="MEQ2228504.1"/>
    <property type="molecule type" value="Genomic_DNA"/>
</dbReference>
<comment type="caution">
    <text evidence="1">The sequence shown here is derived from an EMBL/GenBank/DDBJ whole genome shotgun (WGS) entry which is preliminary data.</text>
</comment>
<keyword evidence="2" id="KW-1185">Reference proteome</keyword>
<proteinExistence type="predicted"/>
<organism evidence="1 2">
    <name type="scientific">Ilyodon furcidens</name>
    <name type="common">goldbreast splitfin</name>
    <dbReference type="NCBI Taxonomy" id="33524"/>
    <lineage>
        <taxon>Eukaryota</taxon>
        <taxon>Metazoa</taxon>
        <taxon>Chordata</taxon>
        <taxon>Craniata</taxon>
        <taxon>Vertebrata</taxon>
        <taxon>Euteleostomi</taxon>
        <taxon>Actinopterygii</taxon>
        <taxon>Neopterygii</taxon>
        <taxon>Teleostei</taxon>
        <taxon>Neoteleostei</taxon>
        <taxon>Acanthomorphata</taxon>
        <taxon>Ovalentaria</taxon>
        <taxon>Atherinomorphae</taxon>
        <taxon>Cyprinodontiformes</taxon>
        <taxon>Goodeidae</taxon>
        <taxon>Ilyodon</taxon>
    </lineage>
</organism>
<name>A0ABV0T6Q6_9TELE</name>
<gene>
    <name evidence="1" type="ORF">ILYODFUR_009629</name>
</gene>
<protein>
    <submittedName>
        <fullName evidence="1">Uncharacterized protein</fullName>
    </submittedName>
</protein>
<accession>A0ABV0T6Q6</accession>
<evidence type="ECO:0000313" key="1">
    <source>
        <dbReference type="EMBL" id="MEQ2228504.1"/>
    </source>
</evidence>
<evidence type="ECO:0000313" key="2">
    <source>
        <dbReference type="Proteomes" id="UP001482620"/>
    </source>
</evidence>
<dbReference type="Proteomes" id="UP001482620">
    <property type="component" value="Unassembled WGS sequence"/>
</dbReference>